<dbReference type="STRING" id="452652.KSE_63690"/>
<dbReference type="RefSeq" id="WP_014139423.1">
    <property type="nucleotide sequence ID" value="NC_016109.1"/>
</dbReference>
<dbReference type="PATRIC" id="fig|452652.3.peg.6388"/>
<dbReference type="HOGENOM" id="CLU_2232941_0_0_11"/>
<name>E4N1U3_KITSK</name>
<accession>E4N1U3</accession>
<dbReference type="AlphaFoldDB" id="E4N1U3"/>
<protein>
    <submittedName>
        <fullName evidence="2">Uncharacterized protein</fullName>
    </submittedName>
</protein>
<feature type="region of interest" description="Disordered" evidence="1">
    <location>
        <begin position="1"/>
        <end position="21"/>
    </location>
</feature>
<feature type="region of interest" description="Disordered" evidence="1">
    <location>
        <begin position="85"/>
        <end position="105"/>
    </location>
</feature>
<proteinExistence type="predicted"/>
<evidence type="ECO:0000313" key="3">
    <source>
        <dbReference type="Proteomes" id="UP000007076"/>
    </source>
</evidence>
<dbReference type="KEGG" id="ksk:KSE_63690"/>
<gene>
    <name evidence="2" type="ordered locus">KSE_63690</name>
</gene>
<dbReference type="EMBL" id="AP010968">
    <property type="protein sequence ID" value="BAJ32127.1"/>
    <property type="molecule type" value="Genomic_DNA"/>
</dbReference>
<feature type="compositionally biased region" description="Basic and acidic residues" evidence="1">
    <location>
        <begin position="10"/>
        <end position="21"/>
    </location>
</feature>
<organism evidence="2 3">
    <name type="scientific">Kitasatospora setae (strain ATCC 33774 / DSM 43861 / JCM 3304 / KCC A-0304 / NBRC 14216 / KM-6054)</name>
    <name type="common">Streptomyces setae</name>
    <dbReference type="NCBI Taxonomy" id="452652"/>
    <lineage>
        <taxon>Bacteria</taxon>
        <taxon>Bacillati</taxon>
        <taxon>Actinomycetota</taxon>
        <taxon>Actinomycetes</taxon>
        <taxon>Kitasatosporales</taxon>
        <taxon>Streptomycetaceae</taxon>
        <taxon>Kitasatospora</taxon>
    </lineage>
</organism>
<keyword evidence="3" id="KW-1185">Reference proteome</keyword>
<sequence>MPGQRKRKRQQVEEHRRRVDAHAGWQWHSAGWFADPVALRERVRLLCDHHPLDEAQLRIDNPCTRVPGPSSTHLQVLLPPGQALGPDGTTVVPAPAPVPAPEEGR</sequence>
<evidence type="ECO:0000313" key="2">
    <source>
        <dbReference type="EMBL" id="BAJ32127.1"/>
    </source>
</evidence>
<feature type="compositionally biased region" description="Pro residues" evidence="1">
    <location>
        <begin position="94"/>
        <end position="105"/>
    </location>
</feature>
<dbReference type="Proteomes" id="UP000007076">
    <property type="component" value="Chromosome"/>
</dbReference>
<evidence type="ECO:0000256" key="1">
    <source>
        <dbReference type="SAM" id="MobiDB-lite"/>
    </source>
</evidence>
<reference evidence="2 3" key="1">
    <citation type="journal article" date="2010" name="DNA Res.">
        <title>Genome sequence of Kitasatospora setae NBRC 14216T: an evolutionary snapshot of the family Streptomycetaceae.</title>
        <authorList>
            <person name="Ichikawa N."/>
            <person name="Oguchi A."/>
            <person name="Ikeda H."/>
            <person name="Ishikawa J."/>
            <person name="Kitani S."/>
            <person name="Watanabe Y."/>
            <person name="Nakamura S."/>
            <person name="Katano Y."/>
            <person name="Kishi E."/>
            <person name="Sasagawa M."/>
            <person name="Ankai A."/>
            <person name="Fukui S."/>
            <person name="Hashimoto Y."/>
            <person name="Kamata S."/>
            <person name="Otoguro M."/>
            <person name="Tanikawa S."/>
            <person name="Nihira T."/>
            <person name="Horinouchi S."/>
            <person name="Ohnishi Y."/>
            <person name="Hayakawa M."/>
            <person name="Kuzuyama T."/>
            <person name="Arisawa A."/>
            <person name="Nomoto F."/>
            <person name="Miura H."/>
            <person name="Takahashi Y."/>
            <person name="Fujita N."/>
        </authorList>
    </citation>
    <scope>NUCLEOTIDE SEQUENCE [LARGE SCALE GENOMIC DNA]</scope>
    <source>
        <strain evidence="3">ATCC 33774 / DSM 43861 / JCM 3304 / KCC A-0304 / NBRC 14216 / KM-6054</strain>
    </source>
</reference>